<dbReference type="CDD" id="cd06583">
    <property type="entry name" value="PGRP"/>
    <property type="match status" value="1"/>
</dbReference>
<organism evidence="8 9">
    <name type="scientific">Streptomyces zingiberis</name>
    <dbReference type="NCBI Taxonomy" id="2053010"/>
    <lineage>
        <taxon>Bacteria</taxon>
        <taxon>Bacillati</taxon>
        <taxon>Actinomycetota</taxon>
        <taxon>Actinomycetes</taxon>
        <taxon>Kitasatosporales</taxon>
        <taxon>Streptomycetaceae</taxon>
        <taxon>Streptomyces</taxon>
    </lineage>
</organism>
<evidence type="ECO:0000256" key="2">
    <source>
        <dbReference type="ARBA" id="ARBA00011901"/>
    </source>
</evidence>
<gene>
    <name evidence="8" type="ORF">HCK00_07135</name>
</gene>
<accession>A0ABX1BXU1</accession>
<comment type="caution">
    <text evidence="8">The sequence shown here is derived from an EMBL/GenBank/DDBJ whole genome shotgun (WGS) entry which is preliminary data.</text>
</comment>
<keyword evidence="6" id="KW-0732">Signal</keyword>
<dbReference type="Gene3D" id="1.10.530.10">
    <property type="match status" value="1"/>
</dbReference>
<keyword evidence="9" id="KW-1185">Reference proteome</keyword>
<feature type="region of interest" description="Disordered" evidence="5">
    <location>
        <begin position="196"/>
        <end position="229"/>
    </location>
</feature>
<feature type="domain" description="N-acetylmuramoyl-L-alanine amidase" evidence="7">
    <location>
        <begin position="238"/>
        <end position="365"/>
    </location>
</feature>
<dbReference type="EMBL" id="JAATEN010000004">
    <property type="protein sequence ID" value="NJQ00312.1"/>
    <property type="molecule type" value="Genomic_DNA"/>
</dbReference>
<dbReference type="RefSeq" id="WP_168100914.1">
    <property type="nucleotide sequence ID" value="NZ_JAATEN010000004.1"/>
</dbReference>
<keyword evidence="3" id="KW-0378">Hydrolase</keyword>
<keyword evidence="4" id="KW-0961">Cell wall biogenesis/degradation</keyword>
<evidence type="ECO:0000259" key="7">
    <source>
        <dbReference type="SMART" id="SM00644"/>
    </source>
</evidence>
<reference evidence="8 9" key="1">
    <citation type="submission" date="2020-03" db="EMBL/GenBank/DDBJ databases">
        <title>WGS of actinomycetes isolated from Thailand.</title>
        <authorList>
            <person name="Thawai C."/>
        </authorList>
    </citation>
    <scope>NUCLEOTIDE SEQUENCE [LARGE SCALE GENOMIC DNA]</scope>
    <source>
        <strain evidence="8 9">PLAI 1-29</strain>
    </source>
</reference>
<dbReference type="PANTHER" id="PTHR30417:SF1">
    <property type="entry name" value="N-ACETYLMURAMOYL-L-ALANINE AMIDASE AMID"/>
    <property type="match status" value="1"/>
</dbReference>
<sequence>MNSPRPALPRTRRLTALIGTAVAASLLLAGQPASAAPDPSGAATGSGPVGAAFASAAAEYDVPRDLLVAVGYGETHLDGHRGEPSHANGYGVMHLVSNPSNRTLERAARITGEEVADLRRDTAVNIRGGAAVLRALADDLGLDAADRDRLGAWYPVTARYGGSGSDAAARLYADTVYELLADGISAHAGGGELVHAAPRKATPERGEYAGAGVTGETGPAGAQSPDYGPAQWVPASTANYATGRSQSISAVVVHVTQGSYAGTISWFQNPASQVSAHYVVRSSDGQVTQMVRDRDTAWHARSGNAYSVGIEHEGWVNDPSWFTDAMYRSSAALTRHLADTYGIPKDRAHIVGHHEVPGNDHTDPGPNWNWTYYMQLVRGDSGGATTSFPTWGTDVNIRKSPSTGAARVATLAGPTTVRVRCQVRGEKVTYQGYTNDAWAYLPDYGGYLSNIFVDVADSWLPGVPTC</sequence>
<evidence type="ECO:0000256" key="1">
    <source>
        <dbReference type="ARBA" id="ARBA00001561"/>
    </source>
</evidence>
<comment type="catalytic activity">
    <reaction evidence="1">
        <text>Hydrolyzes the link between N-acetylmuramoyl residues and L-amino acid residues in certain cell-wall glycopeptides.</text>
        <dbReference type="EC" id="3.5.1.28"/>
    </reaction>
</comment>
<dbReference type="InterPro" id="IPR023346">
    <property type="entry name" value="Lysozyme-like_dom_sf"/>
</dbReference>
<dbReference type="EC" id="3.5.1.28" evidence="2"/>
<dbReference type="Pfam" id="PF01510">
    <property type="entry name" value="Amidase_2"/>
    <property type="match status" value="1"/>
</dbReference>
<evidence type="ECO:0000256" key="6">
    <source>
        <dbReference type="SAM" id="SignalP"/>
    </source>
</evidence>
<dbReference type="Proteomes" id="UP000695264">
    <property type="component" value="Unassembled WGS sequence"/>
</dbReference>
<dbReference type="SUPFAM" id="SSF55846">
    <property type="entry name" value="N-acetylmuramoyl-L-alanine amidase-like"/>
    <property type="match status" value="1"/>
</dbReference>
<dbReference type="InterPro" id="IPR036505">
    <property type="entry name" value="Amidase/PGRP_sf"/>
</dbReference>
<evidence type="ECO:0000256" key="3">
    <source>
        <dbReference type="ARBA" id="ARBA00022801"/>
    </source>
</evidence>
<name>A0ABX1BXU1_9ACTN</name>
<dbReference type="InterPro" id="IPR051206">
    <property type="entry name" value="NAMLAA_amidase_2"/>
</dbReference>
<evidence type="ECO:0000256" key="5">
    <source>
        <dbReference type="SAM" id="MobiDB-lite"/>
    </source>
</evidence>
<dbReference type="InterPro" id="IPR002502">
    <property type="entry name" value="Amidase_domain"/>
</dbReference>
<evidence type="ECO:0000313" key="8">
    <source>
        <dbReference type="EMBL" id="NJQ00312.1"/>
    </source>
</evidence>
<protein>
    <recommendedName>
        <fullName evidence="2">N-acetylmuramoyl-L-alanine amidase</fullName>
        <ecNumber evidence="2">3.5.1.28</ecNumber>
    </recommendedName>
</protein>
<proteinExistence type="predicted"/>
<dbReference type="SUPFAM" id="SSF53955">
    <property type="entry name" value="Lysozyme-like"/>
    <property type="match status" value="1"/>
</dbReference>
<dbReference type="SMART" id="SM00644">
    <property type="entry name" value="Ami_2"/>
    <property type="match status" value="1"/>
</dbReference>
<dbReference type="Gene3D" id="3.40.80.10">
    <property type="entry name" value="Peptidoglycan recognition protein-like"/>
    <property type="match status" value="1"/>
</dbReference>
<evidence type="ECO:0000313" key="9">
    <source>
        <dbReference type="Proteomes" id="UP000695264"/>
    </source>
</evidence>
<feature type="signal peptide" evidence="6">
    <location>
        <begin position="1"/>
        <end position="35"/>
    </location>
</feature>
<feature type="chain" id="PRO_5046521720" description="N-acetylmuramoyl-L-alanine amidase" evidence="6">
    <location>
        <begin position="36"/>
        <end position="466"/>
    </location>
</feature>
<evidence type="ECO:0000256" key="4">
    <source>
        <dbReference type="ARBA" id="ARBA00023316"/>
    </source>
</evidence>
<dbReference type="PANTHER" id="PTHR30417">
    <property type="entry name" value="N-ACETYLMURAMOYL-L-ALANINE AMIDASE AMID"/>
    <property type="match status" value="1"/>
</dbReference>